<dbReference type="GO" id="GO:0004674">
    <property type="term" value="F:protein serine/threonine kinase activity"/>
    <property type="evidence" value="ECO:0007669"/>
    <property type="project" value="TreeGrafter"/>
</dbReference>
<evidence type="ECO:0000256" key="1">
    <source>
        <dbReference type="SAM" id="MobiDB-lite"/>
    </source>
</evidence>
<protein>
    <recommendedName>
        <fullName evidence="2">Protein kinase domain-containing protein</fullName>
    </recommendedName>
</protein>
<dbReference type="EMBL" id="CAJJDP010000001">
    <property type="protein sequence ID" value="CAD8131985.1"/>
    <property type="molecule type" value="Genomic_DNA"/>
</dbReference>
<evidence type="ECO:0000313" key="3">
    <source>
        <dbReference type="EMBL" id="CAD8131985.1"/>
    </source>
</evidence>
<dbReference type="GO" id="GO:0005524">
    <property type="term" value="F:ATP binding"/>
    <property type="evidence" value="ECO:0007669"/>
    <property type="project" value="InterPro"/>
</dbReference>
<organism evidence="3 4">
    <name type="scientific">Paramecium octaurelia</name>
    <dbReference type="NCBI Taxonomy" id="43137"/>
    <lineage>
        <taxon>Eukaryota</taxon>
        <taxon>Sar</taxon>
        <taxon>Alveolata</taxon>
        <taxon>Ciliophora</taxon>
        <taxon>Intramacronucleata</taxon>
        <taxon>Oligohymenophorea</taxon>
        <taxon>Peniculida</taxon>
        <taxon>Parameciidae</taxon>
        <taxon>Paramecium</taxon>
    </lineage>
</organism>
<dbReference type="Proteomes" id="UP000683925">
    <property type="component" value="Unassembled WGS sequence"/>
</dbReference>
<sequence length="485" mass="56286">MGSNNQKQNQLLNNYKFIVNKIDPAYGDIVVYQSNRDPSELMAVIKLQSNKPELLCQQINQRLKHPNITQIYDCSQSSVKDFCGTLNIVHIGIQYIQKNLLKDMEIRRKLRTTYFEGELWYLIKTVCETLIDLQNNKQKYIDLHPQNIRITDGGDIKLLELSCTPQNISSFRKVKLGLRELEYLSSEELQELKDSQNKYNLDLEKINIFVLGIICVVCVSGLEVKQFYDVEKCIFQYGLAITKLRQYIQKYNYSQAFEQIVIQFLSYSPFQRPTYAQVLNMINTFESTTIADHFYVKCSQQPVLLDTINTISKSDQKTERSPDLNSQKAKPFNSNSNSTPQTIKVANLVRTKPIVQQFSLTPEPRPHINRPQSSSRQNSQRAQSSQRPEPTQKPQLPNYSYYDPYIDSALKKSKDLLVYHNQNSNYSRQSRTNSVSVNKYTPIMASLNIQNDDYAQNYHNVQLLIKQVNIEEGKQKQFSKSFTKQ</sequence>
<feature type="compositionally biased region" description="Polar residues" evidence="1">
    <location>
        <begin position="323"/>
        <end position="341"/>
    </location>
</feature>
<evidence type="ECO:0000313" key="4">
    <source>
        <dbReference type="Proteomes" id="UP000683925"/>
    </source>
</evidence>
<feature type="compositionally biased region" description="Low complexity" evidence="1">
    <location>
        <begin position="369"/>
        <end position="388"/>
    </location>
</feature>
<comment type="caution">
    <text evidence="3">The sequence shown here is derived from an EMBL/GenBank/DDBJ whole genome shotgun (WGS) entry which is preliminary data.</text>
</comment>
<dbReference type="OrthoDB" id="298707at2759"/>
<dbReference type="PANTHER" id="PTHR48015">
    <property type="entry name" value="SERINE/THREONINE-PROTEIN KINASE TAO"/>
    <property type="match status" value="1"/>
</dbReference>
<dbReference type="GO" id="GO:0000165">
    <property type="term" value="P:MAPK cascade"/>
    <property type="evidence" value="ECO:0007669"/>
    <property type="project" value="TreeGrafter"/>
</dbReference>
<feature type="region of interest" description="Disordered" evidence="1">
    <location>
        <begin position="314"/>
        <end position="341"/>
    </location>
</feature>
<feature type="domain" description="Protein kinase" evidence="2">
    <location>
        <begin position="1"/>
        <end position="296"/>
    </location>
</feature>
<dbReference type="InterPro" id="IPR050285">
    <property type="entry name" value="STE20_Ser/Thr_kinase"/>
</dbReference>
<accession>A0A8S1RY73</accession>
<evidence type="ECO:0000259" key="2">
    <source>
        <dbReference type="PROSITE" id="PS50011"/>
    </source>
</evidence>
<dbReference type="SMART" id="SM00220">
    <property type="entry name" value="S_TKc"/>
    <property type="match status" value="1"/>
</dbReference>
<gene>
    <name evidence="3" type="ORF">POCTA_138.1.T0030204</name>
</gene>
<dbReference type="PANTHER" id="PTHR48015:SF16">
    <property type="entry name" value="SERINE_THREONINE-PROTEIN KINASE SULU"/>
    <property type="match status" value="1"/>
</dbReference>
<dbReference type="InterPro" id="IPR000719">
    <property type="entry name" value="Prot_kinase_dom"/>
</dbReference>
<dbReference type="Pfam" id="PF00069">
    <property type="entry name" value="Pkinase"/>
    <property type="match status" value="1"/>
</dbReference>
<proteinExistence type="predicted"/>
<feature type="region of interest" description="Disordered" evidence="1">
    <location>
        <begin position="356"/>
        <end position="402"/>
    </location>
</feature>
<dbReference type="PROSITE" id="PS50011">
    <property type="entry name" value="PROTEIN_KINASE_DOM"/>
    <property type="match status" value="1"/>
</dbReference>
<name>A0A8S1RY73_PAROT</name>
<dbReference type="GO" id="GO:0043408">
    <property type="term" value="P:regulation of MAPK cascade"/>
    <property type="evidence" value="ECO:0007669"/>
    <property type="project" value="TreeGrafter"/>
</dbReference>
<keyword evidence="4" id="KW-1185">Reference proteome</keyword>
<dbReference type="OMA" id="GELWYLI"/>
<reference evidence="3" key="1">
    <citation type="submission" date="2021-01" db="EMBL/GenBank/DDBJ databases">
        <authorList>
            <consortium name="Genoscope - CEA"/>
            <person name="William W."/>
        </authorList>
    </citation>
    <scope>NUCLEOTIDE SEQUENCE</scope>
</reference>
<dbReference type="AlphaFoldDB" id="A0A8S1RY73"/>
<dbReference type="GO" id="GO:0005737">
    <property type="term" value="C:cytoplasm"/>
    <property type="evidence" value="ECO:0007669"/>
    <property type="project" value="TreeGrafter"/>
</dbReference>